<dbReference type="EMBL" id="JAPEVB010000003">
    <property type="protein sequence ID" value="KAJ4390539.1"/>
    <property type="molecule type" value="Genomic_DNA"/>
</dbReference>
<dbReference type="OrthoDB" id="2562743at2759"/>
<organism evidence="2 3">
    <name type="scientific">Gnomoniopsis smithogilvyi</name>
    <dbReference type="NCBI Taxonomy" id="1191159"/>
    <lineage>
        <taxon>Eukaryota</taxon>
        <taxon>Fungi</taxon>
        <taxon>Dikarya</taxon>
        <taxon>Ascomycota</taxon>
        <taxon>Pezizomycotina</taxon>
        <taxon>Sordariomycetes</taxon>
        <taxon>Sordariomycetidae</taxon>
        <taxon>Diaporthales</taxon>
        <taxon>Gnomoniaceae</taxon>
        <taxon>Gnomoniopsis</taxon>
    </lineage>
</organism>
<evidence type="ECO:0000313" key="3">
    <source>
        <dbReference type="Proteomes" id="UP001140453"/>
    </source>
</evidence>
<keyword evidence="1" id="KW-0175">Coiled coil</keyword>
<proteinExistence type="predicted"/>
<accession>A0A9W8YU79</accession>
<dbReference type="PANTHER" id="PTHR21974">
    <property type="entry name" value="RE15880P"/>
    <property type="match status" value="1"/>
</dbReference>
<gene>
    <name evidence="2" type="ORF">N0V93_004135</name>
</gene>
<evidence type="ECO:0000256" key="1">
    <source>
        <dbReference type="SAM" id="Coils"/>
    </source>
</evidence>
<protein>
    <submittedName>
        <fullName evidence="2">Uncharacterized protein</fullName>
    </submittedName>
</protein>
<name>A0A9W8YU79_9PEZI</name>
<dbReference type="PANTHER" id="PTHR21974:SF2">
    <property type="entry name" value="RE15880P"/>
    <property type="match status" value="1"/>
</dbReference>
<reference evidence="2" key="1">
    <citation type="submission" date="2022-10" db="EMBL/GenBank/DDBJ databases">
        <title>Tapping the CABI collections for fungal endophytes: first genome assemblies for Collariella, Neodidymelliopsis, Ascochyta clinopodiicola, Didymella pomorum, Didymosphaeria variabile, Neocosmospora piperis and Neocucurbitaria cava.</title>
        <authorList>
            <person name="Hill R."/>
        </authorList>
    </citation>
    <scope>NUCLEOTIDE SEQUENCE</scope>
    <source>
        <strain evidence="2">IMI 355082</strain>
    </source>
</reference>
<comment type="caution">
    <text evidence="2">The sequence shown here is derived from an EMBL/GenBank/DDBJ whole genome shotgun (WGS) entry which is preliminary data.</text>
</comment>
<keyword evidence="3" id="KW-1185">Reference proteome</keyword>
<feature type="coiled-coil region" evidence="1">
    <location>
        <begin position="31"/>
        <end position="58"/>
    </location>
</feature>
<sequence>MLHENKIKEAAARNASLLRTLHETRSALADLAEHNRYVKDLERQAADFGEQLKQLGDKRMRELKEHKSYRDSVVRRLAYKAARKKEKFEAKAAKEAREYFDALEDEEQAHVMKTNLDAMLEEAKTAQCELEAKAAVHTEAQKDLDRLYDYVFQDPIPGFPEVEERAREMQTAAKSYHHAQSRAEAEWQAVQCLRQAHQHLNAALIAMDTALRRSSQDMYGGGTYIDIMERNALCQANEDLLQARKLVTLARRGSPYIRELPPVAIAQGNLLGDVLFDNIFSDMGFHGKIKQSAFEVQNCARDVSVDLQTVTLRHVEICREAEIKSAAMRKAKASLQKSREAVFSTLKGQYGTVCVADEPAPPTISAPKQRAVA</sequence>
<evidence type="ECO:0000313" key="2">
    <source>
        <dbReference type="EMBL" id="KAJ4390539.1"/>
    </source>
</evidence>
<dbReference type="AlphaFoldDB" id="A0A9W8YU79"/>
<dbReference type="Proteomes" id="UP001140453">
    <property type="component" value="Unassembled WGS sequence"/>
</dbReference>